<name>A0AAD9LSX6_9STRA</name>
<organism evidence="1 2">
    <name type="scientific">Phytophthora citrophthora</name>
    <dbReference type="NCBI Taxonomy" id="4793"/>
    <lineage>
        <taxon>Eukaryota</taxon>
        <taxon>Sar</taxon>
        <taxon>Stramenopiles</taxon>
        <taxon>Oomycota</taxon>
        <taxon>Peronosporomycetes</taxon>
        <taxon>Peronosporales</taxon>
        <taxon>Peronosporaceae</taxon>
        <taxon>Phytophthora</taxon>
    </lineage>
</organism>
<sequence length="68" mass="7474">MLGPSVLRVVPRLSVSSRRFAASAAQTKTRGSRSNESNFSRYAGMAFFSAVVRSKLASKKSRGYFILK</sequence>
<evidence type="ECO:0000313" key="2">
    <source>
        <dbReference type="Proteomes" id="UP001259832"/>
    </source>
</evidence>
<reference evidence="1" key="1">
    <citation type="submission" date="2023-08" db="EMBL/GenBank/DDBJ databases">
        <title>Reference Genome Resource for the Citrus Pathogen Phytophthora citrophthora.</title>
        <authorList>
            <person name="Moller H."/>
            <person name="Coetzee B."/>
            <person name="Rose L.J."/>
            <person name="Van Niekerk J.M."/>
        </authorList>
    </citation>
    <scope>NUCLEOTIDE SEQUENCE</scope>
    <source>
        <strain evidence="1">STE-U-9442</strain>
    </source>
</reference>
<gene>
    <name evidence="1" type="ORF">P3T76_000628</name>
</gene>
<evidence type="ECO:0000313" key="1">
    <source>
        <dbReference type="EMBL" id="KAK1948338.1"/>
    </source>
</evidence>
<protein>
    <submittedName>
        <fullName evidence="1">Uncharacterized protein</fullName>
    </submittedName>
</protein>
<keyword evidence="2" id="KW-1185">Reference proteome</keyword>
<dbReference type="AlphaFoldDB" id="A0AAD9LSX6"/>
<accession>A0AAD9LSX6</accession>
<proteinExistence type="predicted"/>
<comment type="caution">
    <text evidence="1">The sequence shown here is derived from an EMBL/GenBank/DDBJ whole genome shotgun (WGS) entry which is preliminary data.</text>
</comment>
<dbReference type="Proteomes" id="UP001259832">
    <property type="component" value="Unassembled WGS sequence"/>
</dbReference>
<dbReference type="EMBL" id="JASMQC010000001">
    <property type="protein sequence ID" value="KAK1948338.1"/>
    <property type="molecule type" value="Genomic_DNA"/>
</dbReference>